<protein>
    <submittedName>
        <fullName evidence="1">14576_t:CDS:1</fullName>
    </submittedName>
</protein>
<evidence type="ECO:0000313" key="2">
    <source>
        <dbReference type="Proteomes" id="UP000789525"/>
    </source>
</evidence>
<reference evidence="1" key="1">
    <citation type="submission" date="2021-06" db="EMBL/GenBank/DDBJ databases">
        <authorList>
            <person name="Kallberg Y."/>
            <person name="Tangrot J."/>
            <person name="Rosling A."/>
        </authorList>
    </citation>
    <scope>NUCLEOTIDE SEQUENCE</scope>
    <source>
        <strain evidence="1">CL356</strain>
    </source>
</reference>
<dbReference type="EMBL" id="CAJVPT010018271">
    <property type="protein sequence ID" value="CAG8632818.1"/>
    <property type="molecule type" value="Genomic_DNA"/>
</dbReference>
<comment type="caution">
    <text evidence="1">The sequence shown here is derived from an EMBL/GenBank/DDBJ whole genome shotgun (WGS) entry which is preliminary data.</text>
</comment>
<organism evidence="1 2">
    <name type="scientific">Acaulospora colombiana</name>
    <dbReference type="NCBI Taxonomy" id="27376"/>
    <lineage>
        <taxon>Eukaryota</taxon>
        <taxon>Fungi</taxon>
        <taxon>Fungi incertae sedis</taxon>
        <taxon>Mucoromycota</taxon>
        <taxon>Glomeromycotina</taxon>
        <taxon>Glomeromycetes</taxon>
        <taxon>Diversisporales</taxon>
        <taxon>Acaulosporaceae</taxon>
        <taxon>Acaulospora</taxon>
    </lineage>
</organism>
<gene>
    <name evidence="1" type="ORF">ACOLOM_LOCUS7686</name>
</gene>
<keyword evidence="2" id="KW-1185">Reference proteome</keyword>
<sequence length="641" mass="68474">MARGFPPTFLLNCALYENAGHSRIFSRTPFSRTRAQAPRSSPLSLPCKASTMARSSSRQPVSSAYVAPCCAQAAMRVSKYLDTYKARFQPAFLSSCDRSLVSCAPYSPHQLLVRRFVESSPQKFSNPLGRGDVRLMVSNPDLVVAYAASRPPMESPALMASPNMSLQARRSLDKLILQGSFAFHSNMLLHNASSLPSWLPPSPRVYFILLKPGVDPSLYSEDCLYLVAYIPPEVNPLPSPGNAAPVLVWFHGGSYREGSASDPAIEGSNLAKATGSIVVVVQYRLGILGYLPPSAYSNNKNLGVQDAITALQYIRNTVGYVGGDKNKITLAGQSSGGNMIRNLLGAPSASSLFSRAILQSDPMDYGFLSVTTFNTLQSAYYSTVNCGNCLTTPVATLLDAQVPFISDAPSIDPATGAGEPLRPVLDGTLITYSLTTSFPPAWSKNLLLTTTSHEAGQPIYQSIGWALPSAAFDLVAPILYGTPRDAAVKSQYGIADLEVADIRPQLATIGTDGVWRCPNYQFARTWANNGGNIWVGEFTKGATYPDNTGLSYCTADGHVCHEDDIQIVFGTVPSPTAAQTALINQVQARWGAFIKTGNPNTSGYANWTQVPRGGSVPVMNLGGTSSIPLGGCDPAIWGGAI</sequence>
<proteinExistence type="predicted"/>
<name>A0ACA9N3R8_9GLOM</name>
<feature type="non-terminal residue" evidence="1">
    <location>
        <position position="641"/>
    </location>
</feature>
<evidence type="ECO:0000313" key="1">
    <source>
        <dbReference type="EMBL" id="CAG8632818.1"/>
    </source>
</evidence>
<accession>A0ACA9N3R8</accession>
<dbReference type="Proteomes" id="UP000789525">
    <property type="component" value="Unassembled WGS sequence"/>
</dbReference>